<evidence type="ECO:0000313" key="3">
    <source>
        <dbReference type="EMBL" id="WRT64822.1"/>
    </source>
</evidence>
<evidence type="ECO:0000256" key="2">
    <source>
        <dbReference type="SAM" id="Phobius"/>
    </source>
</evidence>
<keyword evidence="4" id="KW-1185">Reference proteome</keyword>
<name>A0ABZ1CST2_9TREE</name>
<dbReference type="Proteomes" id="UP001329825">
    <property type="component" value="Chromosome 2"/>
</dbReference>
<keyword evidence="2" id="KW-0812">Transmembrane</keyword>
<feature type="transmembrane region" description="Helical" evidence="2">
    <location>
        <begin position="178"/>
        <end position="201"/>
    </location>
</feature>
<dbReference type="RefSeq" id="XP_062789562.1">
    <property type="nucleotide sequence ID" value="XM_062933511.1"/>
</dbReference>
<feature type="region of interest" description="Disordered" evidence="1">
    <location>
        <begin position="327"/>
        <end position="359"/>
    </location>
</feature>
<feature type="transmembrane region" description="Helical" evidence="2">
    <location>
        <begin position="106"/>
        <end position="124"/>
    </location>
</feature>
<proteinExistence type="predicted"/>
<reference evidence="3 4" key="1">
    <citation type="submission" date="2024-01" db="EMBL/GenBank/DDBJ databases">
        <title>Comparative genomics of Cryptococcus and Kwoniella reveals pathogenesis evolution and contrasting modes of karyotype evolution via chromosome fusion or intercentromeric recombination.</title>
        <authorList>
            <person name="Coelho M.A."/>
            <person name="David-Palma M."/>
            <person name="Shea T."/>
            <person name="Bowers K."/>
            <person name="McGinley-Smith S."/>
            <person name="Mohammad A.W."/>
            <person name="Gnirke A."/>
            <person name="Yurkov A.M."/>
            <person name="Nowrousian M."/>
            <person name="Sun S."/>
            <person name="Cuomo C.A."/>
            <person name="Heitman J."/>
        </authorList>
    </citation>
    <scope>NUCLEOTIDE SEQUENCE [LARGE SCALE GENOMIC DNA]</scope>
    <source>
        <strain evidence="3">CBS 11374</strain>
    </source>
</reference>
<keyword evidence="2" id="KW-1133">Transmembrane helix</keyword>
<protein>
    <submittedName>
        <fullName evidence="3">Uncharacterized protein</fullName>
    </submittedName>
</protein>
<feature type="transmembrane region" description="Helical" evidence="2">
    <location>
        <begin position="275"/>
        <end position="296"/>
    </location>
</feature>
<evidence type="ECO:0000313" key="4">
    <source>
        <dbReference type="Proteomes" id="UP001329825"/>
    </source>
</evidence>
<sequence length="359" mass="39543">MSVIDKVVQTLSDQISSLSPDTFSPTTPIFQVSKFVHHLTTTPIHPVYFPYLRFHVIHAIRVTTVWAILTKGKKKGGRLQDLFGYLVMAWGGSTVISMLLNRPPTWLISSTPWIIYPSIYTLLIPTGLSSYFVNTCPTIMFNVIGAFVDGMTRGSTITSLSSLLTTHSIGHTESGTNIWAYTLLSALAVSSGGLLVGLLGLNENDWKLSTPNLLKGGFLTTLDAWSASLIGILWLTLTRQNTSLNPLSNMFEAVLPHELKITSSTQGKFIDTTHAGSICVLILGSLLATRAIILSWKTTNDKSKQIKVDKKSELFIIDEKQNNKNRKEKVIKTPVKVNKESISNSSKLTPRKSPRAKSK</sequence>
<gene>
    <name evidence="3" type="ORF">IL334_001758</name>
</gene>
<keyword evidence="2" id="KW-0472">Membrane</keyword>
<dbReference type="GeneID" id="87953889"/>
<feature type="transmembrane region" description="Helical" evidence="2">
    <location>
        <begin position="82"/>
        <end position="100"/>
    </location>
</feature>
<feature type="compositionally biased region" description="Basic residues" evidence="1">
    <location>
        <begin position="349"/>
        <end position="359"/>
    </location>
</feature>
<dbReference type="EMBL" id="CP141882">
    <property type="protein sequence ID" value="WRT64822.1"/>
    <property type="molecule type" value="Genomic_DNA"/>
</dbReference>
<accession>A0ABZ1CST2</accession>
<evidence type="ECO:0000256" key="1">
    <source>
        <dbReference type="SAM" id="MobiDB-lite"/>
    </source>
</evidence>
<organism evidence="3 4">
    <name type="scientific">Kwoniella shivajii</name>
    <dbReference type="NCBI Taxonomy" id="564305"/>
    <lineage>
        <taxon>Eukaryota</taxon>
        <taxon>Fungi</taxon>
        <taxon>Dikarya</taxon>
        <taxon>Basidiomycota</taxon>
        <taxon>Agaricomycotina</taxon>
        <taxon>Tremellomycetes</taxon>
        <taxon>Tremellales</taxon>
        <taxon>Cryptococcaceae</taxon>
        <taxon>Kwoniella</taxon>
    </lineage>
</organism>
<feature type="transmembrane region" description="Helical" evidence="2">
    <location>
        <begin position="213"/>
        <end position="237"/>
    </location>
</feature>